<accession>A0A3D8YFF7</accession>
<proteinExistence type="predicted"/>
<sequence>MPEKQIATFTPRSKEEWRAWLQQNHLKAESVWLIYFKKHTGLPTVSWSDTVDQALCFGWIDSLVRPIDEEKFMRLFTRRKPKSVWSAINKEKVAKLIESNLMMPAGLSATETAKSNGYWDKLNDVDNLLLPADLESALGQNEPARIFFHQMSNSAKRSLLQWLTMARKDQTRSKRIIEIVDCAAKQVRPKAVAWAKNE</sequence>
<name>A0A3D8YFF7_9BACT</name>
<organism evidence="1 2">
    <name type="scientific">Dyadobacter luteus</name>
    <dbReference type="NCBI Taxonomy" id="2259619"/>
    <lineage>
        <taxon>Bacteria</taxon>
        <taxon>Pseudomonadati</taxon>
        <taxon>Bacteroidota</taxon>
        <taxon>Cytophagia</taxon>
        <taxon>Cytophagales</taxon>
        <taxon>Spirosomataceae</taxon>
        <taxon>Dyadobacter</taxon>
    </lineage>
</organism>
<protein>
    <recommendedName>
        <fullName evidence="3">Bacteriocin-protection protein</fullName>
    </recommendedName>
</protein>
<evidence type="ECO:0000313" key="1">
    <source>
        <dbReference type="EMBL" id="REA63050.1"/>
    </source>
</evidence>
<dbReference type="EMBL" id="QNUL01000003">
    <property type="protein sequence ID" value="REA63050.1"/>
    <property type="molecule type" value="Genomic_DNA"/>
</dbReference>
<reference evidence="1 2" key="1">
    <citation type="submission" date="2018-07" db="EMBL/GenBank/DDBJ databases">
        <title>Dyadobacter roseus sp. nov., isolated from rose rhizosphere soil.</title>
        <authorList>
            <person name="Chen L."/>
        </authorList>
    </citation>
    <scope>NUCLEOTIDE SEQUENCE [LARGE SCALE GENOMIC DNA]</scope>
    <source>
        <strain evidence="1 2">RS19</strain>
    </source>
</reference>
<evidence type="ECO:0000313" key="2">
    <source>
        <dbReference type="Proteomes" id="UP000256373"/>
    </source>
</evidence>
<dbReference type="OrthoDB" id="9796999at2"/>
<dbReference type="RefSeq" id="WP_115829638.1">
    <property type="nucleotide sequence ID" value="NZ_QNUL01000003.1"/>
</dbReference>
<comment type="caution">
    <text evidence="1">The sequence shown here is derived from an EMBL/GenBank/DDBJ whole genome shotgun (WGS) entry which is preliminary data.</text>
</comment>
<evidence type="ECO:0008006" key="3">
    <source>
        <dbReference type="Google" id="ProtNLM"/>
    </source>
</evidence>
<dbReference type="AlphaFoldDB" id="A0A3D8YFF7"/>
<dbReference type="Pfam" id="PF13376">
    <property type="entry name" value="OmdA"/>
    <property type="match status" value="1"/>
</dbReference>
<gene>
    <name evidence="1" type="ORF">DSL64_05355</name>
</gene>
<dbReference type="Proteomes" id="UP000256373">
    <property type="component" value="Unassembled WGS sequence"/>
</dbReference>
<keyword evidence="2" id="KW-1185">Reference proteome</keyword>